<evidence type="ECO:0000256" key="1">
    <source>
        <dbReference type="ARBA" id="ARBA00012552"/>
    </source>
</evidence>
<dbReference type="Proteomes" id="UP000008144">
    <property type="component" value="Chromosome 7"/>
</dbReference>
<feature type="region of interest" description="Disordered" evidence="10">
    <location>
        <begin position="541"/>
        <end position="573"/>
    </location>
</feature>
<feature type="compositionally biased region" description="Basic and acidic residues" evidence="10">
    <location>
        <begin position="555"/>
        <end position="573"/>
    </location>
</feature>
<evidence type="ECO:0000256" key="10">
    <source>
        <dbReference type="SAM" id="MobiDB-lite"/>
    </source>
</evidence>
<feature type="short sequence motif" description="Q motif" evidence="8">
    <location>
        <begin position="146"/>
        <end position="174"/>
    </location>
</feature>
<accession>A0A1W3JPY5</accession>
<dbReference type="OrthoDB" id="196131at2759"/>
<protein>
    <recommendedName>
        <fullName evidence="1">RNA helicase</fullName>
        <ecNumber evidence="1">3.6.4.13</ecNumber>
    </recommendedName>
</protein>
<feature type="domain" description="Helicase ATP-binding" evidence="11">
    <location>
        <begin position="177"/>
        <end position="351"/>
    </location>
</feature>
<dbReference type="EMBL" id="EAAA01002479">
    <property type="status" value="NOT_ANNOTATED_CDS"/>
    <property type="molecule type" value="Genomic_DNA"/>
</dbReference>
<dbReference type="RefSeq" id="XP_009859024.1">
    <property type="nucleotide sequence ID" value="XM_009860722.3"/>
</dbReference>
<comment type="similarity">
    <text evidence="9">Belongs to the DEAD box helicase family.</text>
</comment>
<dbReference type="SUPFAM" id="SSF52540">
    <property type="entry name" value="P-loop containing nucleoside triphosphate hydrolases"/>
    <property type="match status" value="1"/>
</dbReference>
<feature type="domain" description="DEAD-box RNA helicase Q" evidence="13">
    <location>
        <begin position="146"/>
        <end position="174"/>
    </location>
</feature>
<dbReference type="InterPro" id="IPR011545">
    <property type="entry name" value="DEAD/DEAH_box_helicase_dom"/>
</dbReference>
<keyword evidence="2 9" id="KW-0547">Nucleotide-binding</keyword>
<dbReference type="GeneTree" id="ENSGT00940000160049"/>
<feature type="domain" description="Helicase C-terminal" evidence="12">
    <location>
        <begin position="381"/>
        <end position="538"/>
    </location>
</feature>
<evidence type="ECO:0000256" key="8">
    <source>
        <dbReference type="PROSITE-ProRule" id="PRU00552"/>
    </source>
</evidence>
<dbReference type="OMA" id="DEMNIGM"/>
<dbReference type="InterPro" id="IPR027417">
    <property type="entry name" value="P-loop_NTPase"/>
</dbReference>
<dbReference type="Ensembl" id="ENSCINT00000017838.3">
    <property type="protein sequence ID" value="ENSCINP00000017838.3"/>
    <property type="gene ID" value="ENSCING00000008750.3"/>
</dbReference>
<dbReference type="GeneID" id="104265829"/>
<dbReference type="Gene3D" id="3.40.50.300">
    <property type="entry name" value="P-loop containing nucleotide triphosphate hydrolases"/>
    <property type="match status" value="2"/>
</dbReference>
<dbReference type="InterPro" id="IPR000629">
    <property type="entry name" value="RNA-helicase_DEAD-box_CS"/>
</dbReference>
<reference evidence="14" key="3">
    <citation type="submission" date="2025-08" db="UniProtKB">
        <authorList>
            <consortium name="Ensembl"/>
        </authorList>
    </citation>
    <scope>IDENTIFICATION</scope>
</reference>
<dbReference type="AlphaFoldDB" id="F6T0K4"/>
<proteinExistence type="inferred from homology"/>
<evidence type="ECO:0000313" key="15">
    <source>
        <dbReference type="Proteomes" id="UP000008144"/>
    </source>
</evidence>
<dbReference type="PROSITE" id="PS51192">
    <property type="entry name" value="HELICASE_ATP_BIND_1"/>
    <property type="match status" value="1"/>
</dbReference>
<dbReference type="PROSITE" id="PS00039">
    <property type="entry name" value="DEAD_ATP_HELICASE"/>
    <property type="match status" value="1"/>
</dbReference>
<dbReference type="InterPro" id="IPR014001">
    <property type="entry name" value="Helicase_ATP-bd"/>
</dbReference>
<dbReference type="STRING" id="7719.ENSCINP00000017838"/>
<dbReference type="GO" id="GO:0005524">
    <property type="term" value="F:ATP binding"/>
    <property type="evidence" value="ECO:0007669"/>
    <property type="project" value="UniProtKB-KW"/>
</dbReference>
<dbReference type="GO" id="GO:0005634">
    <property type="term" value="C:nucleus"/>
    <property type="evidence" value="ECO:0000318"/>
    <property type="project" value="GO_Central"/>
</dbReference>
<dbReference type="InterPro" id="IPR001650">
    <property type="entry name" value="Helicase_C-like"/>
</dbReference>
<reference evidence="14" key="2">
    <citation type="journal article" date="2008" name="Genome Biol.">
        <title>Improved genome assembly and evidence-based global gene model set for the chordate Ciona intestinalis: new insight into intron and operon populations.</title>
        <authorList>
            <person name="Satou Y."/>
            <person name="Mineta K."/>
            <person name="Ogasawara M."/>
            <person name="Sasakura Y."/>
            <person name="Shoguchi E."/>
            <person name="Ueno K."/>
            <person name="Yamada L."/>
            <person name="Matsumoto J."/>
            <person name="Wasserscheid J."/>
            <person name="Dewar K."/>
            <person name="Wiley G.B."/>
            <person name="Macmil S.L."/>
            <person name="Roe B.A."/>
            <person name="Zeller R.W."/>
            <person name="Hastings K.E."/>
            <person name="Lemaire P."/>
            <person name="Lindquist E."/>
            <person name="Endo T."/>
            <person name="Hotta K."/>
            <person name="Inaba K."/>
        </authorList>
    </citation>
    <scope>NUCLEOTIDE SEQUENCE [LARGE SCALE GENOMIC DNA]</scope>
    <source>
        <strain evidence="14">wild type</strain>
    </source>
</reference>
<organism evidence="14 15">
    <name type="scientific">Ciona intestinalis</name>
    <name type="common">Transparent sea squirt</name>
    <name type="synonym">Ascidia intestinalis</name>
    <dbReference type="NCBI Taxonomy" id="7719"/>
    <lineage>
        <taxon>Eukaryota</taxon>
        <taxon>Metazoa</taxon>
        <taxon>Chordata</taxon>
        <taxon>Tunicata</taxon>
        <taxon>Ascidiacea</taxon>
        <taxon>Phlebobranchia</taxon>
        <taxon>Cionidae</taxon>
        <taxon>Ciona</taxon>
    </lineage>
</organism>
<dbReference type="FunFam" id="3.40.50.300:FF:000008">
    <property type="entry name" value="ATP-dependent RNA helicase RhlB"/>
    <property type="match status" value="1"/>
</dbReference>
<dbReference type="CDD" id="cd18787">
    <property type="entry name" value="SF2_C_DEAD"/>
    <property type="match status" value="1"/>
</dbReference>
<dbReference type="Pfam" id="PF00270">
    <property type="entry name" value="DEAD"/>
    <property type="match status" value="1"/>
</dbReference>
<gene>
    <name evidence="14" type="primary">LOC104265829</name>
</gene>
<feature type="compositionally biased region" description="Basic residues" evidence="10">
    <location>
        <begin position="542"/>
        <end position="554"/>
    </location>
</feature>
<dbReference type="GO" id="GO:0000380">
    <property type="term" value="P:alternative mRNA splicing, via spliceosome"/>
    <property type="evidence" value="ECO:0000318"/>
    <property type="project" value="GO_Central"/>
</dbReference>
<evidence type="ECO:0000256" key="3">
    <source>
        <dbReference type="ARBA" id="ARBA00022801"/>
    </source>
</evidence>
<reference evidence="15" key="1">
    <citation type="journal article" date="2002" name="Science">
        <title>The draft genome of Ciona intestinalis: insights into chordate and vertebrate origins.</title>
        <authorList>
            <person name="Dehal P."/>
            <person name="Satou Y."/>
            <person name="Campbell R.K."/>
            <person name="Chapman J."/>
            <person name="Degnan B."/>
            <person name="De Tomaso A."/>
            <person name="Davidson B."/>
            <person name="Di Gregorio A."/>
            <person name="Gelpke M."/>
            <person name="Goodstein D.M."/>
            <person name="Harafuji N."/>
            <person name="Hastings K.E."/>
            <person name="Ho I."/>
            <person name="Hotta K."/>
            <person name="Huang W."/>
            <person name="Kawashima T."/>
            <person name="Lemaire P."/>
            <person name="Martinez D."/>
            <person name="Meinertzhagen I.A."/>
            <person name="Necula S."/>
            <person name="Nonaka M."/>
            <person name="Putnam N."/>
            <person name="Rash S."/>
            <person name="Saiga H."/>
            <person name="Satake M."/>
            <person name="Terry A."/>
            <person name="Yamada L."/>
            <person name="Wang H.G."/>
            <person name="Awazu S."/>
            <person name="Azumi K."/>
            <person name="Boore J."/>
            <person name="Branno M."/>
            <person name="Chin-Bow S."/>
            <person name="DeSantis R."/>
            <person name="Doyle S."/>
            <person name="Francino P."/>
            <person name="Keys D.N."/>
            <person name="Haga S."/>
            <person name="Hayashi H."/>
            <person name="Hino K."/>
            <person name="Imai K.S."/>
            <person name="Inaba K."/>
            <person name="Kano S."/>
            <person name="Kobayashi K."/>
            <person name="Kobayashi M."/>
            <person name="Lee B.I."/>
            <person name="Makabe K.W."/>
            <person name="Manohar C."/>
            <person name="Matassi G."/>
            <person name="Medina M."/>
            <person name="Mochizuki Y."/>
            <person name="Mount S."/>
            <person name="Morishita T."/>
            <person name="Miura S."/>
            <person name="Nakayama A."/>
            <person name="Nishizaka S."/>
            <person name="Nomoto H."/>
            <person name="Ohta F."/>
            <person name="Oishi K."/>
            <person name="Rigoutsos I."/>
            <person name="Sano M."/>
            <person name="Sasaki A."/>
            <person name="Sasakura Y."/>
            <person name="Shoguchi E."/>
            <person name="Shin-i T."/>
            <person name="Spagnuolo A."/>
            <person name="Stainier D."/>
            <person name="Suzuki M.M."/>
            <person name="Tassy O."/>
            <person name="Takatori N."/>
            <person name="Tokuoka M."/>
            <person name="Yagi K."/>
            <person name="Yoshizaki F."/>
            <person name="Wada S."/>
            <person name="Zhang C."/>
            <person name="Hyatt P.D."/>
            <person name="Larimer F."/>
            <person name="Detter C."/>
            <person name="Doggett N."/>
            <person name="Glavina T."/>
            <person name="Hawkins T."/>
            <person name="Richardson P."/>
            <person name="Lucas S."/>
            <person name="Kohara Y."/>
            <person name="Levine M."/>
            <person name="Satoh N."/>
            <person name="Rokhsar D.S."/>
        </authorList>
    </citation>
    <scope>NUCLEOTIDE SEQUENCE [LARGE SCALE GENOMIC DNA]</scope>
</reference>
<dbReference type="Pfam" id="PF00271">
    <property type="entry name" value="Helicase_C"/>
    <property type="match status" value="1"/>
</dbReference>
<keyword evidence="3 9" id="KW-0378">Hydrolase</keyword>
<accession>F6T0K4</accession>
<keyword evidence="5 9" id="KW-0067">ATP-binding</keyword>
<sequence length="573" mass="65237">MKGVRTLLTFSLRANRTFQLPLNRRVSFRPQHILSNTRPILAPTQTRLSSAHPYNAQHDEDGLDFDSLFKDIDPVFEEHRGNERNERSYAANFNFSTADFSQNEDFERDFYSEHPDCANRSQSDIDAFYRTNGITIGGEKVPRPVLDFSELQFSDHIDSKLRQSNFNVPTAIQSTGWPATLSGRDVIGIAQTGSGKTLSFILPALIHIQAQRPLGRGEGPIALVMCPTRELAVQCERVANQFAGPFIRTACAYGGSSRNIQLDKIGAGCSILVATPGRLMDFLQHGEVNLRRCTYLVLDEADRMLDMGFEPQIRKIIEQIRPDRQVTMWSATWPSEIRQLAKDFISTKSATHIKVGSSDLQASENIQQKFAICHSPDKFKQFKEIIIELKNANKDQFSQFPKTLVFCNTKATCDRLSQQLRNAGLRSNAIHGDKTQSQRDSVLNNFRRGRSNILIATDVAARGLDINDIQYVINFDTPPTCTDYIHRIGRTGRAGKQGTSYTLLTEENGAIVKDLISSLEVINHEVDPKLHKMQQWWIQNRTKAKPRQRPQTRRFKNDHYNNRRNRHYDDGYY</sequence>
<keyword evidence="15" id="KW-1185">Reference proteome</keyword>
<dbReference type="FunFam" id="3.40.50.300:FF:000079">
    <property type="entry name" value="probable ATP-dependent RNA helicase DDX17"/>
    <property type="match status" value="1"/>
</dbReference>
<evidence type="ECO:0000256" key="9">
    <source>
        <dbReference type="RuleBase" id="RU000492"/>
    </source>
</evidence>
<dbReference type="GO" id="GO:1990904">
    <property type="term" value="C:ribonucleoprotein complex"/>
    <property type="evidence" value="ECO:0000318"/>
    <property type="project" value="GO_Central"/>
</dbReference>
<evidence type="ECO:0000256" key="2">
    <source>
        <dbReference type="ARBA" id="ARBA00022741"/>
    </source>
</evidence>
<comment type="catalytic activity">
    <reaction evidence="7">
        <text>ATP + H2O = ADP + phosphate + H(+)</text>
        <dbReference type="Rhea" id="RHEA:13065"/>
        <dbReference type="ChEBI" id="CHEBI:15377"/>
        <dbReference type="ChEBI" id="CHEBI:15378"/>
        <dbReference type="ChEBI" id="CHEBI:30616"/>
        <dbReference type="ChEBI" id="CHEBI:43474"/>
        <dbReference type="ChEBI" id="CHEBI:456216"/>
        <dbReference type="EC" id="3.6.4.13"/>
    </reaction>
</comment>
<dbReference type="GO" id="GO:0003729">
    <property type="term" value="F:mRNA binding"/>
    <property type="evidence" value="ECO:0000318"/>
    <property type="project" value="GO_Central"/>
</dbReference>
<reference evidence="14" key="4">
    <citation type="submission" date="2025-09" db="UniProtKB">
        <authorList>
            <consortium name="Ensembl"/>
        </authorList>
    </citation>
    <scope>IDENTIFICATION</scope>
</reference>
<evidence type="ECO:0000256" key="4">
    <source>
        <dbReference type="ARBA" id="ARBA00022806"/>
    </source>
</evidence>
<keyword evidence="4 9" id="KW-0347">Helicase</keyword>
<dbReference type="InterPro" id="IPR014014">
    <property type="entry name" value="RNA_helicase_DEAD_Q_motif"/>
</dbReference>
<dbReference type="PROSITE" id="PS51195">
    <property type="entry name" value="Q_MOTIF"/>
    <property type="match status" value="1"/>
</dbReference>
<dbReference type="HOGENOM" id="CLU_003041_1_5_1"/>
<dbReference type="PROSITE" id="PS51194">
    <property type="entry name" value="HELICASE_CTER"/>
    <property type="match status" value="1"/>
</dbReference>
<evidence type="ECO:0000256" key="6">
    <source>
        <dbReference type="ARBA" id="ARBA00022884"/>
    </source>
</evidence>
<keyword evidence="6" id="KW-0694">RNA-binding</keyword>
<name>F6T0K4_CIOIN</name>
<evidence type="ECO:0000256" key="5">
    <source>
        <dbReference type="ARBA" id="ARBA00022840"/>
    </source>
</evidence>
<dbReference type="KEGG" id="cin:104265829"/>
<dbReference type="GO" id="GO:0005737">
    <property type="term" value="C:cytoplasm"/>
    <property type="evidence" value="ECO:0000318"/>
    <property type="project" value="GO_Central"/>
</dbReference>
<dbReference type="SMART" id="SM00490">
    <property type="entry name" value="HELICc"/>
    <property type="match status" value="1"/>
</dbReference>
<evidence type="ECO:0000259" key="12">
    <source>
        <dbReference type="PROSITE" id="PS51194"/>
    </source>
</evidence>
<dbReference type="GO" id="GO:0016787">
    <property type="term" value="F:hydrolase activity"/>
    <property type="evidence" value="ECO:0007669"/>
    <property type="project" value="UniProtKB-KW"/>
</dbReference>
<evidence type="ECO:0000313" key="14">
    <source>
        <dbReference type="Ensembl" id="ENSCINP00000017838.3"/>
    </source>
</evidence>
<evidence type="ECO:0000259" key="13">
    <source>
        <dbReference type="PROSITE" id="PS51195"/>
    </source>
</evidence>
<dbReference type="PANTHER" id="PTHR47958">
    <property type="entry name" value="ATP-DEPENDENT RNA HELICASE DBP3"/>
    <property type="match status" value="1"/>
</dbReference>
<dbReference type="GO" id="GO:0003724">
    <property type="term" value="F:RNA helicase activity"/>
    <property type="evidence" value="ECO:0000318"/>
    <property type="project" value="GO_Central"/>
</dbReference>
<dbReference type="EC" id="3.6.4.13" evidence="1"/>
<dbReference type="InParanoid" id="F6T0K4"/>
<dbReference type="SMART" id="SM00487">
    <property type="entry name" value="DEXDc"/>
    <property type="match status" value="1"/>
</dbReference>
<evidence type="ECO:0000259" key="11">
    <source>
        <dbReference type="PROSITE" id="PS51192"/>
    </source>
</evidence>
<evidence type="ECO:0000256" key="7">
    <source>
        <dbReference type="ARBA" id="ARBA00047984"/>
    </source>
</evidence>